<evidence type="ECO:0000256" key="1">
    <source>
        <dbReference type="SAM" id="MobiDB-lite"/>
    </source>
</evidence>
<reference evidence="2" key="1">
    <citation type="submission" date="2016-10" db="EMBL/GenBank/DDBJ databases">
        <authorList>
            <person name="Tanifuji G."/>
            <person name="Kume K."/>
            <person name="Nakayama T."/>
            <person name="Takabayashi S."/>
            <person name="Hashimoto T."/>
        </authorList>
    </citation>
    <scope>NUCLEOTIDE SEQUENCE</scope>
    <source>
        <strain evidence="2">NY0173</strain>
    </source>
</reference>
<comment type="caution">
    <text evidence="2">The sequence shown here is derived from an EMBL/GenBank/DDBJ whole genome shotgun (WGS) entry which is preliminary data.</text>
</comment>
<proteinExistence type="predicted"/>
<feature type="region of interest" description="Disordered" evidence="1">
    <location>
        <begin position="539"/>
        <end position="560"/>
    </location>
</feature>
<dbReference type="Proteomes" id="UP000265618">
    <property type="component" value="Unassembled WGS sequence"/>
</dbReference>
<evidence type="ECO:0000313" key="2">
    <source>
        <dbReference type="EMBL" id="GIQ83369.1"/>
    </source>
</evidence>
<dbReference type="EMBL" id="BDIP01001021">
    <property type="protein sequence ID" value="GIQ83369.1"/>
    <property type="molecule type" value="Genomic_DNA"/>
</dbReference>
<evidence type="ECO:0000313" key="4">
    <source>
        <dbReference type="Proteomes" id="UP000265618"/>
    </source>
</evidence>
<organism evidence="2 4">
    <name type="scientific">Kipferlia bialata</name>
    <dbReference type="NCBI Taxonomy" id="797122"/>
    <lineage>
        <taxon>Eukaryota</taxon>
        <taxon>Metamonada</taxon>
        <taxon>Carpediemonas-like organisms</taxon>
        <taxon>Kipferlia</taxon>
    </lineage>
</organism>
<gene>
    <name evidence="2" type="ORF">KIPB_004677</name>
    <name evidence="3" type="ORF">KIPB_008569</name>
</gene>
<accession>A0A9K3GGR5</accession>
<dbReference type="EMBL" id="BDIP01002686">
    <property type="protein sequence ID" value="GIQ86674.1"/>
    <property type="molecule type" value="Genomic_DNA"/>
</dbReference>
<reference evidence="2 4" key="2">
    <citation type="journal article" date="2018" name="PLoS ONE">
        <title>The draft genome of Kipferlia bialata reveals reductive genome evolution in fornicate parasites.</title>
        <authorList>
            <person name="Tanifuji G."/>
            <person name="Takabayashi S."/>
            <person name="Kume K."/>
            <person name="Takagi M."/>
            <person name="Nakayama T."/>
            <person name="Kamikawa R."/>
            <person name="Inagaki Y."/>
            <person name="Hashimoto T."/>
        </authorList>
    </citation>
    <scope>NUCLEOTIDE SEQUENCE [LARGE SCALE GENOMIC DNA]</scope>
    <source>
        <strain evidence="2">NY0173</strain>
    </source>
</reference>
<keyword evidence="4" id="KW-1185">Reference proteome</keyword>
<name>A0A9K3GGR5_9EUKA</name>
<sequence length="560" mass="60204">MHFPLAPLETQDAIEAGLTPVTGVITETNQPGSETYTGGRMCKRCGKVRVLQEIEKCPICTASLRGRKGKGASQAGSISLMSDTFTRVCIACHETGQERKVLVPQFMGRIVTVGMPCALLCMTTLHGLMVVSPYPVYPAVPLLRPLPISSRHRRGETPSDQDGLMFHRLVLSASALGSPYLQGPGWLSLQLCLLLSLCVGQGDIAAGVGWGSEGQEEVETVDSVSLRQTGLSVIMNTGASVKVHGTLSRALGKACNDMEPPVFPFGKVMSALDGVGSILPRVQQVDRKKFCVVHSVVNGYPPRVCLVPYLDTLTSQVRKQICALASTSIVDVDTGGGAILQASTCACVWGVVQKASAYESLAPSFYLVGAYLGPSESCLTPEAIVSSHTASEAPEVWTATLARLGMVRSTPPGETPEVPERVAERLFAYFHMARLSFGMGPEGSYIVTTRDLSTLKKLAVASCRLWLRDTLTEYDVTVAAVVWESSLSLLHHRESPCGLMAEGGGHEGWPMSVLGATHEEQYRTFTHTMDHQIEEARRQIPAETEGAGEWGYGSESEEGY</sequence>
<protein>
    <submittedName>
        <fullName evidence="2">Uncharacterized protein</fullName>
    </submittedName>
</protein>
<evidence type="ECO:0000313" key="3">
    <source>
        <dbReference type="EMBL" id="GIQ86674.1"/>
    </source>
</evidence>
<dbReference type="AlphaFoldDB" id="A0A9K3GGR5"/>